<feature type="domain" description="Smf/DprA SLOG" evidence="2">
    <location>
        <begin position="88"/>
        <end position="269"/>
    </location>
</feature>
<protein>
    <recommendedName>
        <fullName evidence="2">Smf/DprA SLOG domain-containing protein</fullName>
    </recommendedName>
</protein>
<organism evidence="3">
    <name type="scientific">marine sediment metagenome</name>
    <dbReference type="NCBI Taxonomy" id="412755"/>
    <lineage>
        <taxon>unclassified sequences</taxon>
        <taxon>metagenomes</taxon>
        <taxon>ecological metagenomes</taxon>
    </lineage>
</organism>
<dbReference type="AlphaFoldDB" id="A0A0F9XFU1"/>
<dbReference type="InterPro" id="IPR003488">
    <property type="entry name" value="DprA"/>
</dbReference>
<dbReference type="EMBL" id="LAZR01000055">
    <property type="protein sequence ID" value="KKN97856.1"/>
    <property type="molecule type" value="Genomic_DNA"/>
</dbReference>
<dbReference type="InterPro" id="IPR057666">
    <property type="entry name" value="DrpA_SLOG"/>
</dbReference>
<sequence length="313" mass="35099">MDKEHVSFLALCDLRGVGFETLKKISSERIKYSSFFDLEVRSELAKNDSLRTKFATILEHLNTRSACSDALDEGRRKLDYFGQRGVSLIFRTDERYPKRLSDLHDPPHWIFVEGHIEALQGKAVAAIGSRKVSPNGKWLATYFGYCLKELNVVTVSGLAEGIDQIVHRASLAAGLPTIAVLGTGILLNYPKGSESLRQEIIDGGGCIVTEYLPNDSFSARNFVRRNRIQAALGHVVFPIEWGVKSGTAHTVKFASDLNRPIVYVRTPMQAELDWIPSNLRRNCIRLTLPREHVRFVQFINNGLTSEPAQKALF</sequence>
<dbReference type="SUPFAM" id="SSF102405">
    <property type="entry name" value="MCP/YpsA-like"/>
    <property type="match status" value="1"/>
</dbReference>
<dbReference type="PANTHER" id="PTHR43022:SF1">
    <property type="entry name" value="PROTEIN SMF"/>
    <property type="match status" value="1"/>
</dbReference>
<dbReference type="Gene3D" id="3.40.50.450">
    <property type="match status" value="1"/>
</dbReference>
<gene>
    <name evidence="3" type="ORF">LCGC14_0153720</name>
</gene>
<evidence type="ECO:0000313" key="3">
    <source>
        <dbReference type="EMBL" id="KKN97856.1"/>
    </source>
</evidence>
<accession>A0A0F9XFU1</accession>
<proteinExistence type="inferred from homology"/>
<reference evidence="3" key="1">
    <citation type="journal article" date="2015" name="Nature">
        <title>Complex archaea that bridge the gap between prokaryotes and eukaryotes.</title>
        <authorList>
            <person name="Spang A."/>
            <person name="Saw J.H."/>
            <person name="Jorgensen S.L."/>
            <person name="Zaremba-Niedzwiedzka K."/>
            <person name="Martijn J."/>
            <person name="Lind A.E."/>
            <person name="van Eijk R."/>
            <person name="Schleper C."/>
            <person name="Guy L."/>
            <person name="Ettema T.J."/>
        </authorList>
    </citation>
    <scope>NUCLEOTIDE SEQUENCE</scope>
</reference>
<name>A0A0F9XFU1_9ZZZZ</name>
<evidence type="ECO:0000256" key="1">
    <source>
        <dbReference type="ARBA" id="ARBA00006525"/>
    </source>
</evidence>
<dbReference type="Pfam" id="PF02481">
    <property type="entry name" value="DNA_processg_A"/>
    <property type="match status" value="1"/>
</dbReference>
<dbReference type="GO" id="GO:0009294">
    <property type="term" value="P:DNA-mediated transformation"/>
    <property type="evidence" value="ECO:0007669"/>
    <property type="project" value="InterPro"/>
</dbReference>
<comment type="caution">
    <text evidence="3">The sequence shown here is derived from an EMBL/GenBank/DDBJ whole genome shotgun (WGS) entry which is preliminary data.</text>
</comment>
<comment type="similarity">
    <text evidence="1">Belongs to the DprA/Smf family.</text>
</comment>
<evidence type="ECO:0000259" key="2">
    <source>
        <dbReference type="Pfam" id="PF02481"/>
    </source>
</evidence>
<dbReference type="PANTHER" id="PTHR43022">
    <property type="entry name" value="PROTEIN SMF"/>
    <property type="match status" value="1"/>
</dbReference>